<gene>
    <name evidence="3" type="ORF">EHQ62_11585</name>
</gene>
<keyword evidence="4" id="KW-1185">Reference proteome</keyword>
<keyword evidence="1" id="KW-0677">Repeat</keyword>
<dbReference type="SMART" id="SM00248">
    <property type="entry name" value="ANK"/>
    <property type="match status" value="4"/>
</dbReference>
<sequence length="303" mass="34386">MDVFEVAKSGIIQEWDECLKGGANPNELDTYGTNALSWMLKMDHVGLFQHAITTGADPNLPYRTPGNVIFDAISQNRTQFIEALIATASYWKSSPNLQTRDKEGNTIFHIALLESAENLWDTIHPWISTEIISQRNELGRSIFLEAVVENRIEIVSYLLKTFPDVVNHTDREGKNALHLASERNLDEVCSILLEDGNFSLESKDNFGNTALFLSASADGVESMKELLYVGANPFVWGENEESITRLLDREKYGHCLKTWKDFVIQKAILGDVYPFRKEMIQYIKIEKPFKPEELAKAKLVELI</sequence>
<dbReference type="GO" id="GO:0005737">
    <property type="term" value="C:cytoplasm"/>
    <property type="evidence" value="ECO:0007669"/>
    <property type="project" value="TreeGrafter"/>
</dbReference>
<dbReference type="AlphaFoldDB" id="A0A4Z1A501"/>
<reference evidence="3" key="1">
    <citation type="journal article" date="2019" name="PLoS Negl. Trop. Dis.">
        <title>Revisiting the worldwide diversity of Leptospira species in the environment.</title>
        <authorList>
            <person name="Vincent A.T."/>
            <person name="Schiettekatte O."/>
            <person name="Bourhy P."/>
            <person name="Veyrier F.J."/>
            <person name="Picardeau M."/>
        </authorList>
    </citation>
    <scope>NUCLEOTIDE SEQUENCE [LARGE SCALE GENOMIC DNA]</scope>
    <source>
        <strain evidence="3">201702451</strain>
    </source>
</reference>
<dbReference type="Proteomes" id="UP000297567">
    <property type="component" value="Unassembled WGS sequence"/>
</dbReference>
<keyword evidence="2" id="KW-0040">ANK repeat</keyword>
<dbReference type="PANTHER" id="PTHR24198:SF165">
    <property type="entry name" value="ANKYRIN REPEAT-CONTAINING PROTEIN-RELATED"/>
    <property type="match status" value="1"/>
</dbReference>
<comment type="caution">
    <text evidence="3">The sequence shown here is derived from an EMBL/GenBank/DDBJ whole genome shotgun (WGS) entry which is preliminary data.</text>
</comment>
<dbReference type="Pfam" id="PF12796">
    <property type="entry name" value="Ank_2"/>
    <property type="match status" value="1"/>
</dbReference>
<organism evidence="3 4">
    <name type="scientific">Leptospira jelokensis</name>
    <dbReference type="NCBI Taxonomy" id="2484931"/>
    <lineage>
        <taxon>Bacteria</taxon>
        <taxon>Pseudomonadati</taxon>
        <taxon>Spirochaetota</taxon>
        <taxon>Spirochaetia</taxon>
        <taxon>Leptospirales</taxon>
        <taxon>Leptospiraceae</taxon>
        <taxon>Leptospira</taxon>
    </lineage>
</organism>
<evidence type="ECO:0000256" key="1">
    <source>
        <dbReference type="ARBA" id="ARBA00022737"/>
    </source>
</evidence>
<dbReference type="InterPro" id="IPR002110">
    <property type="entry name" value="Ankyrin_rpt"/>
</dbReference>
<dbReference type="SUPFAM" id="SSF48403">
    <property type="entry name" value="Ankyrin repeat"/>
    <property type="match status" value="1"/>
</dbReference>
<dbReference type="RefSeq" id="WP_135642961.1">
    <property type="nucleotide sequence ID" value="NZ_RQGH01000026.1"/>
</dbReference>
<name>A0A4Z1A501_9LEPT</name>
<accession>A0A4Z1A501</accession>
<evidence type="ECO:0000313" key="4">
    <source>
        <dbReference type="Proteomes" id="UP000297567"/>
    </source>
</evidence>
<proteinExistence type="predicted"/>
<protein>
    <submittedName>
        <fullName evidence="3">Ankyrin repeat domain-containing protein</fullName>
    </submittedName>
</protein>
<dbReference type="InterPro" id="IPR036770">
    <property type="entry name" value="Ankyrin_rpt-contain_sf"/>
</dbReference>
<dbReference type="Gene3D" id="1.25.40.20">
    <property type="entry name" value="Ankyrin repeat-containing domain"/>
    <property type="match status" value="2"/>
</dbReference>
<dbReference type="EMBL" id="RQGH01000026">
    <property type="protein sequence ID" value="TGL65217.1"/>
    <property type="molecule type" value="Genomic_DNA"/>
</dbReference>
<evidence type="ECO:0000313" key="3">
    <source>
        <dbReference type="EMBL" id="TGL65217.1"/>
    </source>
</evidence>
<evidence type="ECO:0000256" key="2">
    <source>
        <dbReference type="ARBA" id="ARBA00023043"/>
    </source>
</evidence>
<dbReference type="PANTHER" id="PTHR24198">
    <property type="entry name" value="ANKYRIN REPEAT AND PROTEIN KINASE DOMAIN-CONTAINING PROTEIN"/>
    <property type="match status" value="1"/>
</dbReference>